<reference evidence="4" key="1">
    <citation type="journal article" date="2014" name="Int. J. Syst. Evol. Microbiol.">
        <title>Complete genome sequence of Corynebacterium casei LMG S-19264T (=DSM 44701T), isolated from a smear-ripened cheese.</title>
        <authorList>
            <consortium name="US DOE Joint Genome Institute (JGI-PGF)"/>
            <person name="Walter F."/>
            <person name="Albersmeier A."/>
            <person name="Kalinowski J."/>
            <person name="Ruckert C."/>
        </authorList>
    </citation>
    <scope>NUCLEOTIDE SEQUENCE</scope>
    <source>
        <strain evidence="4">KCTC 23430</strain>
    </source>
</reference>
<accession>A0A919CJ96</accession>
<feature type="domain" description="Fe/B12 periplasmic-binding" evidence="3">
    <location>
        <begin position="45"/>
        <end position="298"/>
    </location>
</feature>
<dbReference type="NCBIfam" id="NF038402">
    <property type="entry name" value="TroA_like"/>
    <property type="match status" value="1"/>
</dbReference>
<feature type="chain" id="PRO_5037181042" evidence="2">
    <location>
        <begin position="26"/>
        <end position="300"/>
    </location>
</feature>
<dbReference type="AlphaFoldDB" id="A0A919CJ96"/>
<dbReference type="Pfam" id="PF01497">
    <property type="entry name" value="Peripla_BP_2"/>
    <property type="match status" value="1"/>
</dbReference>
<dbReference type="PANTHER" id="PTHR30535">
    <property type="entry name" value="VITAMIN B12-BINDING PROTEIN"/>
    <property type="match status" value="1"/>
</dbReference>
<dbReference type="PANTHER" id="PTHR30535:SF34">
    <property type="entry name" value="MOLYBDATE-BINDING PROTEIN MOLA"/>
    <property type="match status" value="1"/>
</dbReference>
<evidence type="ECO:0000313" key="5">
    <source>
        <dbReference type="Proteomes" id="UP000644693"/>
    </source>
</evidence>
<sequence length="300" mass="32936">MSMTRQNALVRVLCLWLLIVGSAQAAINVVDFHDREVTLERPAQRIVALAPHIVENTFTAGAGDKVVGTVEYADHPEDAKNIPRLGRTYSWSLEAVLAAEPDLVLLWGTGKGTEQLPALERLGIPVYVSEPQTIRDISKSIRDIGTLAGTETVATAAAQSLEMAFEKLQAAHSNQQRLSVLYQVWNEPLQTVNNQSMISAVIEICGGQNAFGDLPMIAPKISIESVLQRNPDVIVASGMSSARPEWLDEWRAFPALRAVQTDALLFVEPDHIQRATARLILGAKSLCTQLDEVRHRQFAE</sequence>
<comment type="caution">
    <text evidence="4">The sequence shown here is derived from an EMBL/GenBank/DDBJ whole genome shotgun (WGS) entry which is preliminary data.</text>
</comment>
<dbReference type="Gene3D" id="3.40.50.1980">
    <property type="entry name" value="Nitrogenase molybdenum iron protein domain"/>
    <property type="match status" value="2"/>
</dbReference>
<evidence type="ECO:0000313" key="4">
    <source>
        <dbReference type="EMBL" id="GHD30000.1"/>
    </source>
</evidence>
<evidence type="ECO:0000256" key="2">
    <source>
        <dbReference type="SAM" id="SignalP"/>
    </source>
</evidence>
<organism evidence="4 5">
    <name type="scientific">Parahalioglobus pacificus</name>
    <dbReference type="NCBI Taxonomy" id="930806"/>
    <lineage>
        <taxon>Bacteria</taxon>
        <taxon>Pseudomonadati</taxon>
        <taxon>Pseudomonadota</taxon>
        <taxon>Gammaproteobacteria</taxon>
        <taxon>Cellvibrionales</taxon>
        <taxon>Halieaceae</taxon>
        <taxon>Parahalioglobus</taxon>
    </lineage>
</organism>
<gene>
    <name evidence="4" type="primary">yadT</name>
    <name evidence="4" type="ORF">GCM10007053_11310</name>
</gene>
<keyword evidence="1 2" id="KW-0732">Signal</keyword>
<dbReference type="CDD" id="cd01144">
    <property type="entry name" value="BtuF"/>
    <property type="match status" value="1"/>
</dbReference>
<evidence type="ECO:0000259" key="3">
    <source>
        <dbReference type="PROSITE" id="PS50983"/>
    </source>
</evidence>
<dbReference type="InterPro" id="IPR054828">
    <property type="entry name" value="Vit_B12_bind_prot"/>
</dbReference>
<dbReference type="SUPFAM" id="SSF53807">
    <property type="entry name" value="Helical backbone' metal receptor"/>
    <property type="match status" value="1"/>
</dbReference>
<reference evidence="4" key="2">
    <citation type="submission" date="2020-09" db="EMBL/GenBank/DDBJ databases">
        <authorList>
            <person name="Sun Q."/>
            <person name="Kim S."/>
        </authorList>
    </citation>
    <scope>NUCLEOTIDE SEQUENCE</scope>
    <source>
        <strain evidence="4">KCTC 23430</strain>
    </source>
</reference>
<dbReference type="InterPro" id="IPR050902">
    <property type="entry name" value="ABC_Transporter_SBP"/>
</dbReference>
<keyword evidence="5" id="KW-1185">Reference proteome</keyword>
<dbReference type="InterPro" id="IPR002491">
    <property type="entry name" value="ABC_transptr_periplasmic_BD"/>
</dbReference>
<protein>
    <submittedName>
        <fullName evidence="4">Vitamin B12-binding protein</fullName>
    </submittedName>
</protein>
<evidence type="ECO:0000256" key="1">
    <source>
        <dbReference type="ARBA" id="ARBA00022729"/>
    </source>
</evidence>
<feature type="signal peptide" evidence="2">
    <location>
        <begin position="1"/>
        <end position="25"/>
    </location>
</feature>
<proteinExistence type="predicted"/>
<dbReference type="PROSITE" id="PS50983">
    <property type="entry name" value="FE_B12_PBP"/>
    <property type="match status" value="1"/>
</dbReference>
<name>A0A919CJ96_9GAMM</name>
<dbReference type="Proteomes" id="UP000644693">
    <property type="component" value="Unassembled WGS sequence"/>
</dbReference>
<dbReference type="RefSeq" id="WP_229802598.1">
    <property type="nucleotide sequence ID" value="NZ_BMYM01000001.1"/>
</dbReference>
<dbReference type="EMBL" id="BMYM01000001">
    <property type="protein sequence ID" value="GHD30000.1"/>
    <property type="molecule type" value="Genomic_DNA"/>
</dbReference>